<keyword evidence="1" id="KW-0812">Transmembrane</keyword>
<feature type="transmembrane region" description="Helical" evidence="1">
    <location>
        <begin position="157"/>
        <end position="174"/>
    </location>
</feature>
<feature type="transmembrane region" description="Helical" evidence="1">
    <location>
        <begin position="20"/>
        <end position="40"/>
    </location>
</feature>
<feature type="transmembrane region" description="Helical" evidence="1">
    <location>
        <begin position="181"/>
        <end position="199"/>
    </location>
</feature>
<keyword evidence="1" id="KW-1133">Transmembrane helix</keyword>
<comment type="caution">
    <text evidence="2">The sequence shown here is derived from an EMBL/GenBank/DDBJ whole genome shotgun (WGS) entry which is preliminary data.</text>
</comment>
<dbReference type="EMBL" id="JACMYC010000001">
    <property type="protein sequence ID" value="MBC2958847.1"/>
    <property type="molecule type" value="Genomic_DNA"/>
</dbReference>
<feature type="transmembrane region" description="Helical" evidence="1">
    <location>
        <begin position="130"/>
        <end position="151"/>
    </location>
</feature>
<evidence type="ECO:0008006" key="4">
    <source>
        <dbReference type="Google" id="ProtNLM"/>
    </source>
</evidence>
<gene>
    <name evidence="2" type="ORF">H7344_00895</name>
</gene>
<evidence type="ECO:0000313" key="2">
    <source>
        <dbReference type="EMBL" id="MBC2958847.1"/>
    </source>
</evidence>
<feature type="transmembrane region" description="Helical" evidence="1">
    <location>
        <begin position="302"/>
        <end position="320"/>
    </location>
</feature>
<feature type="transmembrane region" description="Helical" evidence="1">
    <location>
        <begin position="332"/>
        <end position="355"/>
    </location>
</feature>
<evidence type="ECO:0000313" key="3">
    <source>
        <dbReference type="Proteomes" id="UP000604001"/>
    </source>
</evidence>
<feature type="transmembrane region" description="Helical" evidence="1">
    <location>
        <begin position="205"/>
        <end position="224"/>
    </location>
</feature>
<feature type="transmembrane region" description="Helical" evidence="1">
    <location>
        <begin position="231"/>
        <end position="250"/>
    </location>
</feature>
<reference evidence="2 3" key="1">
    <citation type="submission" date="2020-08" db="EMBL/GenBank/DDBJ databases">
        <title>novel species in genus Nocardioides.</title>
        <authorList>
            <person name="Zhang G."/>
        </authorList>
    </citation>
    <scope>NUCLEOTIDE SEQUENCE [LARGE SCALE GENOMIC DNA]</scope>
    <source>
        <strain evidence="2 3">SC8A-24</strain>
    </source>
</reference>
<dbReference type="RefSeq" id="WP_186344141.1">
    <property type="nucleotide sequence ID" value="NZ_BMMR01000001.1"/>
</dbReference>
<sequence>MRAAMRRLARTPRPGDLPPLDPRAVVLGSAAAMVLAHVGFRTWAVWGGFFYGDDYQLVREGREAGLSAEGLVEPYAAQFMPVGRFLGWLGGVPDHLSWPLLAATSIVMQAVAAIACLWMLVTLFGVRGRVLVPLALYLSTAMTMPAFMWWAAALNQVPMQAVFFAAVAAWVNYLRSRRLRWLAVTLLVLAFGLCCYVKTLLVFPVLAFVAVAYFAVGGPVRRVVTVLRRYWPAVLAGIAGGVAFLVYYVVAVPQISSDERPVGAAELAGRLVGDSFTTALFGGPWHWDTDIAPVSRAVPPTWAVHLCWTGIALVVIGVALRRDRTLRAWVLLAAYVAADYVLLLTTRAQVVGAVVGTEYRYLTDAACAVTLCLGLATMELRGADQSSRTRAEPLLARAPGPRWIAAATVLVAVSGTLSSWAYARVWHVENPGKDVLAAARDELDGFGALDLADQPLPSNVSGAFGAPYNLTSTLLPMLTPAARFPDSTDRLHLLTDDGRVLPAEVDEATAALRGPVAGCGWRVRSDSRVLPLETRAVGVPWWLRIEYLSSGDTGLRVTAGGDTTTADLTGGLGTVLVRIDAEHSFGAITLDGLDPGVTLCVDELVVGQPETEEDR</sequence>
<dbReference type="Proteomes" id="UP000604001">
    <property type="component" value="Unassembled WGS sequence"/>
</dbReference>
<name>A0ABR6U352_9ACTN</name>
<proteinExistence type="predicted"/>
<feature type="transmembrane region" description="Helical" evidence="1">
    <location>
        <begin position="98"/>
        <end position="123"/>
    </location>
</feature>
<accession>A0ABR6U352</accession>
<evidence type="ECO:0000256" key="1">
    <source>
        <dbReference type="SAM" id="Phobius"/>
    </source>
</evidence>
<feature type="transmembrane region" description="Helical" evidence="1">
    <location>
        <begin position="361"/>
        <end position="382"/>
    </location>
</feature>
<organism evidence="2 3">
    <name type="scientific">Nocardioides deserti</name>
    <dbReference type="NCBI Taxonomy" id="1588644"/>
    <lineage>
        <taxon>Bacteria</taxon>
        <taxon>Bacillati</taxon>
        <taxon>Actinomycetota</taxon>
        <taxon>Actinomycetes</taxon>
        <taxon>Propionibacteriales</taxon>
        <taxon>Nocardioidaceae</taxon>
        <taxon>Nocardioides</taxon>
    </lineage>
</organism>
<protein>
    <recommendedName>
        <fullName evidence="4">Glycosyltransferase RgtA/B/C/D-like domain-containing protein</fullName>
    </recommendedName>
</protein>
<feature type="transmembrane region" description="Helical" evidence="1">
    <location>
        <begin position="403"/>
        <end position="423"/>
    </location>
</feature>
<keyword evidence="1" id="KW-0472">Membrane</keyword>
<keyword evidence="3" id="KW-1185">Reference proteome</keyword>